<evidence type="ECO:0000313" key="6">
    <source>
        <dbReference type="Proteomes" id="UP000543642"/>
    </source>
</evidence>
<feature type="transmembrane region" description="Helical" evidence="2">
    <location>
        <begin position="42"/>
        <end position="62"/>
    </location>
</feature>
<sequence>MSSENNITNTQRKKHPSKDSRPSQSQTTETAAVRRRRPSVNIGMIIFFIILVYLIINVIIALCKDSVSVVEVQNGSIVDNGYYTGIILRSEEVVYSKGSGYINFYVNNGDKVAKDGNVYMLAASDQSGDTASDFSGFDSSDYSDISRIISLYTANYSDSKYSDLYTFKYDLQNQISEALSNHNITALQNAGEEYESVASEKSGIISYTYDGMEGLTRDEITDDMFNSNNYEKQQIVSNQWIDSGEPAYKLITDDDWSIIIKLTPQQARNLSEQTSVTVRFSKDNVQTSADVEVFSNGEGNYACLTLTKYMVRYISDRYIDIEIIANSAEGLKIPASAVVEKDFYMIPSTYLVTDENTSESGFYKYTYDSNGDAHAEFYKTDIYANDGNYCYVDTSQFQVGDYVGKTDSDDLYRIAQTGQLTGVYNVNQGYAIFRIVEILYQNDEYCIVDKNTSYGVSLYDRIILNASSVSEDEIIY</sequence>
<gene>
    <name evidence="5" type="ORF">HNP82_000771</name>
</gene>
<dbReference type="Pfam" id="PF26018">
    <property type="entry name" value="BSH_RND_rel"/>
    <property type="match status" value="1"/>
</dbReference>
<feature type="domain" description="RND related barrel-sandwich hybrid" evidence="4">
    <location>
        <begin position="91"/>
        <end position="251"/>
    </location>
</feature>
<organism evidence="5 6">
    <name type="scientific">Catenibacillus scindens</name>
    <dbReference type="NCBI Taxonomy" id="673271"/>
    <lineage>
        <taxon>Bacteria</taxon>
        <taxon>Bacillati</taxon>
        <taxon>Bacillota</taxon>
        <taxon>Clostridia</taxon>
        <taxon>Lachnospirales</taxon>
        <taxon>Lachnospiraceae</taxon>
        <taxon>Catenibacillus</taxon>
    </lineage>
</organism>
<name>A0A7W8H8W2_9FIRM</name>
<evidence type="ECO:0000256" key="2">
    <source>
        <dbReference type="SAM" id="Phobius"/>
    </source>
</evidence>
<protein>
    <recommendedName>
        <fullName evidence="7">Membrane fusion protein</fullName>
    </recommendedName>
</protein>
<feature type="domain" description="RND related beta-barrel" evidence="3">
    <location>
        <begin position="256"/>
        <end position="326"/>
    </location>
</feature>
<feature type="compositionally biased region" description="Polar residues" evidence="1">
    <location>
        <begin position="1"/>
        <end position="10"/>
    </location>
</feature>
<evidence type="ECO:0000313" key="5">
    <source>
        <dbReference type="EMBL" id="MBB5263673.1"/>
    </source>
</evidence>
<proteinExistence type="predicted"/>
<comment type="caution">
    <text evidence="5">The sequence shown here is derived from an EMBL/GenBank/DDBJ whole genome shotgun (WGS) entry which is preliminary data.</text>
</comment>
<evidence type="ECO:0008006" key="7">
    <source>
        <dbReference type="Google" id="ProtNLM"/>
    </source>
</evidence>
<keyword evidence="2" id="KW-0472">Membrane</keyword>
<evidence type="ECO:0000259" key="3">
    <source>
        <dbReference type="Pfam" id="PF26011"/>
    </source>
</evidence>
<evidence type="ECO:0000256" key="1">
    <source>
        <dbReference type="SAM" id="MobiDB-lite"/>
    </source>
</evidence>
<keyword evidence="2" id="KW-1133">Transmembrane helix</keyword>
<keyword evidence="6" id="KW-1185">Reference proteome</keyword>
<dbReference type="Proteomes" id="UP000543642">
    <property type="component" value="Unassembled WGS sequence"/>
</dbReference>
<dbReference type="EMBL" id="JACHFW010000002">
    <property type="protein sequence ID" value="MBB5263673.1"/>
    <property type="molecule type" value="Genomic_DNA"/>
</dbReference>
<reference evidence="5 6" key="1">
    <citation type="submission" date="2020-08" db="EMBL/GenBank/DDBJ databases">
        <title>Genomic Encyclopedia of Type Strains, Phase IV (KMG-IV): sequencing the most valuable type-strain genomes for metagenomic binning, comparative biology and taxonomic classification.</title>
        <authorList>
            <person name="Goeker M."/>
        </authorList>
    </citation>
    <scope>NUCLEOTIDE SEQUENCE [LARGE SCALE GENOMIC DNA]</scope>
    <source>
        <strain evidence="5 6">DSM 106146</strain>
    </source>
</reference>
<dbReference type="RefSeq" id="WP_183771695.1">
    <property type="nucleotide sequence ID" value="NZ_CAWVEG010000117.1"/>
</dbReference>
<dbReference type="InterPro" id="IPR058709">
    <property type="entry name" value="BSH_RND-rel"/>
</dbReference>
<dbReference type="InterPro" id="IPR058729">
    <property type="entry name" value="Beta-barrel_RND-rel"/>
</dbReference>
<dbReference type="AlphaFoldDB" id="A0A7W8H8W2"/>
<feature type="region of interest" description="Disordered" evidence="1">
    <location>
        <begin position="1"/>
        <end position="33"/>
    </location>
</feature>
<evidence type="ECO:0000259" key="4">
    <source>
        <dbReference type="Pfam" id="PF26018"/>
    </source>
</evidence>
<accession>A0A7W8H8W2</accession>
<dbReference type="Pfam" id="PF26011">
    <property type="entry name" value="Beta-barrel_RND_rel"/>
    <property type="match status" value="1"/>
</dbReference>
<keyword evidence="2" id="KW-0812">Transmembrane</keyword>